<evidence type="ECO:0000313" key="2">
    <source>
        <dbReference type="EMBL" id="KAA9136128.1"/>
    </source>
</evidence>
<proteinExistence type="predicted"/>
<dbReference type="RefSeq" id="WP_150891475.1">
    <property type="nucleotide sequence ID" value="NZ_VYUY01000002.1"/>
</dbReference>
<evidence type="ECO:0000256" key="1">
    <source>
        <dbReference type="SAM" id="MobiDB-lite"/>
    </source>
</evidence>
<dbReference type="AlphaFoldDB" id="A0A5N0TPG4"/>
<dbReference type="PROSITE" id="PS51257">
    <property type="entry name" value="PROKAR_LIPOPROTEIN"/>
    <property type="match status" value="1"/>
</dbReference>
<evidence type="ECO:0000313" key="3">
    <source>
        <dbReference type="Proteomes" id="UP000326838"/>
    </source>
</evidence>
<organism evidence="2 3">
    <name type="scientific">Microbacterium caowuchunii</name>
    <dbReference type="NCBI Taxonomy" id="2614638"/>
    <lineage>
        <taxon>Bacteria</taxon>
        <taxon>Bacillati</taxon>
        <taxon>Actinomycetota</taxon>
        <taxon>Actinomycetes</taxon>
        <taxon>Micrococcales</taxon>
        <taxon>Microbacteriaceae</taxon>
        <taxon>Microbacterium</taxon>
    </lineage>
</organism>
<accession>A0A5N0TPG4</accession>
<protein>
    <recommendedName>
        <fullName evidence="4">Lipoprotein</fullName>
    </recommendedName>
</protein>
<gene>
    <name evidence="2" type="ORF">F6B40_00265</name>
</gene>
<feature type="region of interest" description="Disordered" evidence="1">
    <location>
        <begin position="136"/>
        <end position="155"/>
    </location>
</feature>
<dbReference type="Proteomes" id="UP000326838">
    <property type="component" value="Unassembled WGS sequence"/>
</dbReference>
<dbReference type="EMBL" id="VYUY01000002">
    <property type="protein sequence ID" value="KAA9136128.1"/>
    <property type="molecule type" value="Genomic_DNA"/>
</dbReference>
<comment type="caution">
    <text evidence="2">The sequence shown here is derived from an EMBL/GenBank/DDBJ whole genome shotgun (WGS) entry which is preliminary data.</text>
</comment>
<name>A0A5N0TPG4_9MICO</name>
<keyword evidence="3" id="KW-1185">Reference proteome</keyword>
<sequence length="155" mass="16369">MSLHDSRPARTGTVALLASFAALTVGLSGCSVVDELVYHQRSATFQTSADAPDSSVAHAGWVPKDASDIRIVESTRPDATNASILLSSASPLDPGICVEIDRQSGSTYSIEGAPDPYAAERVFTCGEWSVIPSEDGWFGWTPNSPDEQDQAPSRG</sequence>
<reference evidence="3" key="1">
    <citation type="submission" date="2019-09" db="EMBL/GenBank/DDBJ databases">
        <title>Mumia zhuanghuii sp. nov. isolated from the intestinal contents of plateau pika (Ochotona curzoniae) in the Qinghai-Tibet plateau of China.</title>
        <authorList>
            <person name="Tian Z."/>
        </authorList>
    </citation>
    <scope>NUCLEOTIDE SEQUENCE [LARGE SCALE GENOMIC DNA]</scope>
    <source>
        <strain evidence="3">L-033</strain>
    </source>
</reference>
<evidence type="ECO:0008006" key="4">
    <source>
        <dbReference type="Google" id="ProtNLM"/>
    </source>
</evidence>